<feature type="region of interest" description="Disordered" evidence="4">
    <location>
        <begin position="1052"/>
        <end position="1080"/>
    </location>
</feature>
<dbReference type="GO" id="GO:0003682">
    <property type="term" value="F:chromatin binding"/>
    <property type="evidence" value="ECO:0007669"/>
    <property type="project" value="TreeGrafter"/>
</dbReference>
<dbReference type="GO" id="GO:0051301">
    <property type="term" value="P:cell division"/>
    <property type="evidence" value="ECO:0007669"/>
    <property type="project" value="UniProtKB-UniRule"/>
</dbReference>
<keyword evidence="2" id="KW-0158">Chromosome</keyword>
<keyword evidence="7" id="KW-1185">Reference proteome</keyword>
<dbReference type="GO" id="GO:0007062">
    <property type="term" value="P:sister chromatid cohesion"/>
    <property type="evidence" value="ECO:0007669"/>
    <property type="project" value="UniProtKB-UniRule"/>
</dbReference>
<feature type="region of interest" description="Disordered" evidence="4">
    <location>
        <begin position="1"/>
        <end position="31"/>
    </location>
</feature>
<dbReference type="InterPro" id="IPR056396">
    <property type="entry name" value="HEAT_SCC3-SA"/>
</dbReference>
<dbReference type="GeneTree" id="ENSGT00950000182972"/>
<reference evidence="6" key="2">
    <citation type="submission" date="2025-08" db="UniProtKB">
        <authorList>
            <consortium name="Ensembl"/>
        </authorList>
    </citation>
    <scope>IDENTIFICATION</scope>
</reference>
<dbReference type="Ensembl" id="ENSLCAT00010009947.1">
    <property type="protein sequence ID" value="ENSLCAP00010009729.1"/>
    <property type="gene ID" value="ENSLCAG00010004269.1"/>
</dbReference>
<comment type="function">
    <text evidence="2">Component of cohesin complex, a complex required for the cohesion of sister chromatids after DNA replication. The cohesin complex apparently forms a large proteinaceous ring within which sister chromatids can be trapped. At anaphase, the complex is cleaved and dissociates from chromatin, allowing sister chromatids to segregate.</text>
</comment>
<keyword evidence="3" id="KW-0175">Coiled coil</keyword>
<dbReference type="InterPro" id="IPR016024">
    <property type="entry name" value="ARM-type_fold"/>
</dbReference>
<reference evidence="6" key="3">
    <citation type="submission" date="2025-09" db="UniProtKB">
        <authorList>
            <consortium name="Ensembl"/>
        </authorList>
    </citation>
    <scope>IDENTIFICATION</scope>
</reference>
<protein>
    <recommendedName>
        <fullName evidence="2">Cohesin subunit SA</fullName>
    </recommendedName>
    <alternativeName>
        <fullName evidence="2">SCC3 homolog</fullName>
    </alternativeName>
    <alternativeName>
        <fullName evidence="2">Stromal antigen</fullName>
    </alternativeName>
</protein>
<name>A0A4W6CDU4_LATCA</name>
<dbReference type="PROSITE" id="PS51425">
    <property type="entry name" value="SCD"/>
    <property type="match status" value="1"/>
</dbReference>
<evidence type="ECO:0000256" key="2">
    <source>
        <dbReference type="RuleBase" id="RU369063"/>
    </source>
</evidence>
<dbReference type="InterPro" id="IPR013721">
    <property type="entry name" value="STAG"/>
</dbReference>
<evidence type="ECO:0000259" key="5">
    <source>
        <dbReference type="PROSITE" id="PS51425"/>
    </source>
</evidence>
<dbReference type="Pfam" id="PF24571">
    <property type="entry name" value="HEAT_SCC3-SA"/>
    <property type="match status" value="1"/>
</dbReference>
<dbReference type="PANTHER" id="PTHR11199">
    <property type="entry name" value="STROMAL ANTIGEN"/>
    <property type="match status" value="1"/>
</dbReference>
<dbReference type="GO" id="GO:0005634">
    <property type="term" value="C:nucleus"/>
    <property type="evidence" value="ECO:0007669"/>
    <property type="project" value="UniProtKB-SubCell"/>
</dbReference>
<dbReference type="GO" id="GO:0007059">
    <property type="term" value="P:chromosome segregation"/>
    <property type="evidence" value="ECO:0007669"/>
    <property type="project" value="UniProtKB-KW"/>
</dbReference>
<evidence type="ECO:0000313" key="6">
    <source>
        <dbReference type="Ensembl" id="ENSLCAP00010009729.1"/>
    </source>
</evidence>
<dbReference type="InterPro" id="IPR039662">
    <property type="entry name" value="Cohesin_Scc3/SA"/>
</dbReference>
<dbReference type="Proteomes" id="UP000314980">
    <property type="component" value="Unassembled WGS sequence"/>
</dbReference>
<comment type="similarity">
    <text evidence="1 2">Belongs to the SCC3 family.</text>
</comment>
<feature type="coiled-coil region" evidence="3">
    <location>
        <begin position="190"/>
        <end position="243"/>
    </location>
</feature>
<dbReference type="GO" id="GO:0008278">
    <property type="term" value="C:cohesin complex"/>
    <property type="evidence" value="ECO:0007669"/>
    <property type="project" value="UniProtKB-UniRule"/>
</dbReference>
<comment type="subunit">
    <text evidence="2">Part of the cohesin complex which is composed of a heterodimer between a SMC1 protein (SMC1A or SMC1B) and SMC3, which are attached via their hinge domain, and RAD21 which link them at their heads, and one STAG protein.</text>
</comment>
<gene>
    <name evidence="6" type="primary">STAG2</name>
</gene>
<dbReference type="Pfam" id="PF21581">
    <property type="entry name" value="SCD"/>
    <property type="match status" value="1"/>
</dbReference>
<dbReference type="GO" id="GO:0000785">
    <property type="term" value="C:chromatin"/>
    <property type="evidence" value="ECO:0007669"/>
    <property type="project" value="UniProtKB-UniRule"/>
</dbReference>
<feature type="domain" description="SCD" evidence="5">
    <location>
        <begin position="249"/>
        <end position="334"/>
    </location>
</feature>
<keyword evidence="2" id="KW-0159">Chromosome partition</keyword>
<evidence type="ECO:0000256" key="1">
    <source>
        <dbReference type="ARBA" id="ARBA00005486"/>
    </source>
</evidence>
<dbReference type="PANTHER" id="PTHR11199:SF3">
    <property type="entry name" value="COHESIN SUBUNIT SA-2"/>
    <property type="match status" value="1"/>
</dbReference>
<dbReference type="SUPFAM" id="SSF48371">
    <property type="entry name" value="ARM repeat"/>
    <property type="match status" value="1"/>
</dbReference>
<proteinExistence type="inferred from homology"/>
<keyword evidence="2" id="KW-0131">Cell cycle</keyword>
<evidence type="ECO:0000256" key="4">
    <source>
        <dbReference type="SAM" id="MobiDB-lite"/>
    </source>
</evidence>
<comment type="subcellular location">
    <subcellularLocation>
        <location evidence="2">Nucleus</location>
    </subcellularLocation>
    <subcellularLocation>
        <location evidence="2">Chromosome</location>
    </subcellularLocation>
    <subcellularLocation>
        <location evidence="2">Chromosome</location>
        <location evidence="2">Centromere</location>
    </subcellularLocation>
</comment>
<keyword evidence="2" id="KW-0132">Cell division</keyword>
<dbReference type="Pfam" id="PF08514">
    <property type="entry name" value="STAG"/>
    <property type="match status" value="1"/>
</dbReference>
<dbReference type="InterPro" id="IPR020839">
    <property type="entry name" value="SCD"/>
</dbReference>
<evidence type="ECO:0000313" key="7">
    <source>
        <dbReference type="Proteomes" id="UP000314980"/>
    </source>
</evidence>
<accession>A0A4W6CDU4</accession>
<keyword evidence="2" id="KW-0539">Nucleus</keyword>
<sequence>MLCQGGKKGKKAAGEKGKGGKGAGRLNGHHQENGMENMMLFEVVKLGRSAMQSVVDDWIESYKHDRDVALLDLINFFIQCSGCKGVVSGEMFRNMQNSEIIRRMTEEFDEDSGDYPLTIAGPQWKKFKSSFCEFISVLVRQCQYSIIYDEYMMDTVISLLTGLSDSQVRAFRHTSTLAAMKLMTALVNVALNLSINMDNTQRQYEAERNKAVPKRANDRLELLLQKRKELQENQDEIENMMNAIFKGVFVHRYRDSIAEIRAICIEEIGVWMKLYSDAFLNDSYLKYVGWTMHDKQGEVRLKCLTALQGLYYNRELNARLELFTSRFKDRIVSMTLDKEYDVAVQAIKLLTLVLNSTDEVLTPEDCESVYHLVYSAHRPVAIAAGEFLFKKLFSQREPEEEGAPKRRGRQSPNANLIKTTVFFFLESELHEHAAYLVDSLWECGAELLKDWECMISLLLDEPLPGEEALTDRQETALIEIMLCTVRQAAECHPPVGRGTGKRVMTAKEKKTQLDDRTRMTELFAVALPPLLAKYAVDAEKVTNLLQLPQFFDLEIYTTGRLEKHLESLLRQIREIVEKHTDTEVLEACSKTYHALCNEEFTIFNRVDIARSQLLDELVDKFNRLLEDFLQEGEDADEDDAYQVLSTLKRITAFHNAHDLSGWDLFTSNFKLLNTGIENGDMPEQIVIHSLQCTHYVILWHLAKLSEGSSRKDDLVTLRKQMRAFCMMCQRYLTNVNTAVKEQAFTILCDLLLIFSHQMVSGGREHLEPLVYSPEDSLQSELLSFILNHVFIDQDDDTNSTDGQQDDEAVKIEALHKRRNLLAAYCKLIIYCVVEMKTGADIFKQYMRYYNDYGDIIKETMSKTRQIDKIQCAKTLILSLQQLFNEMLSELGHGFDRSSSAFCGIKELARRFSLTFGLDQVKTRDAIAMLHKDGIEFAFKDPSPQGEGGPPLNLAFLDILIFLPKDCWLPLISYRNSLQAGGDDDTMSVMSGYSSRGSSIRSKKTKPPACMLVVSLHVGPSLPEESSSSSEVWQQTMQTPVMMPSPHLTSTAIRDPKRGRDDSYMGTPQHHQTPMDYNRRGTGLMEEDEEPIVEDVMMSSEGRMDDLNEGMDFDTMDIDLPPSKNRRERSELKPDYFDPASIMDESVSSISTLRFV</sequence>
<feature type="compositionally biased region" description="Basic and acidic residues" evidence="4">
    <location>
        <begin position="1053"/>
        <end position="1062"/>
    </location>
</feature>
<evidence type="ECO:0000256" key="3">
    <source>
        <dbReference type="SAM" id="Coils"/>
    </source>
</evidence>
<dbReference type="GO" id="GO:0000775">
    <property type="term" value="C:chromosome, centromeric region"/>
    <property type="evidence" value="ECO:0007669"/>
    <property type="project" value="UniProtKB-SubCell"/>
</dbReference>
<reference evidence="7" key="1">
    <citation type="submission" date="2015-09" db="EMBL/GenBank/DDBJ databases">
        <authorList>
            <person name="Sai Rama Sridatta P."/>
        </authorList>
    </citation>
    <scope>NUCLEOTIDE SEQUENCE [LARGE SCALE GENOMIC DNA]</scope>
</reference>
<organism evidence="6 7">
    <name type="scientific">Lates calcarifer</name>
    <name type="common">Barramundi</name>
    <name type="synonym">Holocentrus calcarifer</name>
    <dbReference type="NCBI Taxonomy" id="8187"/>
    <lineage>
        <taxon>Eukaryota</taxon>
        <taxon>Metazoa</taxon>
        <taxon>Chordata</taxon>
        <taxon>Craniata</taxon>
        <taxon>Vertebrata</taxon>
        <taxon>Euteleostomi</taxon>
        <taxon>Actinopterygii</taxon>
        <taxon>Neopterygii</taxon>
        <taxon>Teleostei</taxon>
        <taxon>Neoteleostei</taxon>
        <taxon>Acanthomorphata</taxon>
        <taxon>Carangaria</taxon>
        <taxon>Carangaria incertae sedis</taxon>
        <taxon>Centropomidae</taxon>
        <taxon>Lates</taxon>
    </lineage>
</organism>
<dbReference type="AlphaFoldDB" id="A0A4W6CDU4"/>